<name>A0ABT3X4T0_9BACL</name>
<evidence type="ECO:0000313" key="1">
    <source>
        <dbReference type="EMBL" id="MCX7570621.1"/>
    </source>
</evidence>
<evidence type="ECO:0000313" key="2">
    <source>
        <dbReference type="Proteomes" id="UP001208017"/>
    </source>
</evidence>
<proteinExistence type="predicted"/>
<reference evidence="1 2" key="1">
    <citation type="submission" date="2022-11" db="EMBL/GenBank/DDBJ databases">
        <title>Study of microbial diversity in lake waters.</title>
        <authorList>
            <person name="Zhang J."/>
        </authorList>
    </citation>
    <scope>NUCLEOTIDE SEQUENCE [LARGE SCALE GENOMIC DNA]</scope>
    <source>
        <strain evidence="1 2">DT12</strain>
    </source>
</reference>
<protein>
    <submittedName>
        <fullName evidence="1">Uncharacterized protein</fullName>
    </submittedName>
</protein>
<keyword evidence="2" id="KW-1185">Reference proteome</keyword>
<accession>A0ABT3X4T0</accession>
<comment type="caution">
    <text evidence="1">The sequence shown here is derived from an EMBL/GenBank/DDBJ whole genome shotgun (WGS) entry which is preliminary data.</text>
</comment>
<dbReference type="EMBL" id="JAPMLT010000005">
    <property type="protein sequence ID" value="MCX7570621.1"/>
    <property type="molecule type" value="Genomic_DNA"/>
</dbReference>
<sequence length="173" mass="20147">MNRESLQEIRKVMIRNNREKRMLEVSLPMLLKYFNNRRIWDNLLMELLNRLQKGKKTFYRINDEREAHAYASYPGASHLLENGVLTITYPYSEELFDDLFSSVWSYDGILKIFCCTDPVTIESYTSNCLFTIAPYNDGESIEIGYSSDEIAEQLIEKIVAVIQSFGLATETEM</sequence>
<dbReference type="Proteomes" id="UP001208017">
    <property type="component" value="Unassembled WGS sequence"/>
</dbReference>
<dbReference type="RefSeq" id="WP_267151869.1">
    <property type="nucleotide sequence ID" value="NZ_JAPMLT010000005.1"/>
</dbReference>
<gene>
    <name evidence="1" type="ORF">OS242_11660</name>
</gene>
<organism evidence="1 2">
    <name type="scientific">Tumebacillus lacus</name>
    <dbReference type="NCBI Taxonomy" id="2995335"/>
    <lineage>
        <taxon>Bacteria</taxon>
        <taxon>Bacillati</taxon>
        <taxon>Bacillota</taxon>
        <taxon>Bacilli</taxon>
        <taxon>Bacillales</taxon>
        <taxon>Alicyclobacillaceae</taxon>
        <taxon>Tumebacillus</taxon>
    </lineage>
</organism>